<dbReference type="EMBL" id="UAVY01000001">
    <property type="protein sequence ID" value="SQB21769.1"/>
    <property type="molecule type" value="Genomic_DNA"/>
</dbReference>
<organism evidence="2 3">
    <name type="scientific">Citrobacter koseri</name>
    <name type="common">Citrobacter diversus</name>
    <dbReference type="NCBI Taxonomy" id="545"/>
    <lineage>
        <taxon>Bacteria</taxon>
        <taxon>Pseudomonadati</taxon>
        <taxon>Pseudomonadota</taxon>
        <taxon>Gammaproteobacteria</taxon>
        <taxon>Enterobacterales</taxon>
        <taxon>Enterobacteriaceae</taxon>
        <taxon>Citrobacter</taxon>
    </lineage>
</organism>
<gene>
    <name evidence="2" type="primary">afuB_1</name>
    <name evidence="2" type="ORF">NCTC10786_00991</name>
</gene>
<evidence type="ECO:0000313" key="3">
    <source>
        <dbReference type="Proteomes" id="UP000251584"/>
    </source>
</evidence>
<proteinExistence type="predicted"/>
<keyword evidence="1" id="KW-1133">Transmembrane helix</keyword>
<dbReference type="AlphaFoldDB" id="A0A2X2X7B8"/>
<feature type="transmembrane region" description="Helical" evidence="1">
    <location>
        <begin position="15"/>
        <end position="35"/>
    </location>
</feature>
<name>A0A2X2X7B8_CITKO</name>
<evidence type="ECO:0000256" key="1">
    <source>
        <dbReference type="SAM" id="Phobius"/>
    </source>
</evidence>
<accession>A0A2X2X7B8</accession>
<sequence>MSHTLAHHPVKKRDAISFGFCWAGLAFALLPSWSLDYGLLESTGG</sequence>
<keyword evidence="1" id="KW-0812">Transmembrane</keyword>
<dbReference type="Proteomes" id="UP000251584">
    <property type="component" value="Unassembled WGS sequence"/>
</dbReference>
<evidence type="ECO:0000313" key="2">
    <source>
        <dbReference type="EMBL" id="SQB21769.1"/>
    </source>
</evidence>
<protein>
    <submittedName>
        <fullName evidence="2">Ferric ABC transporter permease</fullName>
    </submittedName>
</protein>
<keyword evidence="1" id="KW-0472">Membrane</keyword>
<reference evidence="2 3" key="1">
    <citation type="submission" date="2018-06" db="EMBL/GenBank/DDBJ databases">
        <authorList>
            <consortium name="Pathogen Informatics"/>
            <person name="Doyle S."/>
        </authorList>
    </citation>
    <scope>NUCLEOTIDE SEQUENCE [LARGE SCALE GENOMIC DNA]</scope>
    <source>
        <strain evidence="2 3">NCTC10786</strain>
    </source>
</reference>